<evidence type="ECO:0000313" key="4">
    <source>
        <dbReference type="EMBL" id="KYG77485.1"/>
    </source>
</evidence>
<dbReference type="Pfam" id="PF15615">
    <property type="entry name" value="TerB_C"/>
    <property type="match status" value="1"/>
</dbReference>
<proteinExistence type="predicted"/>
<dbReference type="SUPFAM" id="SSF158682">
    <property type="entry name" value="TerB-like"/>
    <property type="match status" value="1"/>
</dbReference>
<protein>
    <recommendedName>
        <fullName evidence="6">ATPase</fullName>
    </recommendedName>
</protein>
<evidence type="ECO:0000259" key="3">
    <source>
        <dbReference type="Pfam" id="PF15615"/>
    </source>
</evidence>
<feature type="domain" description="TerB-C" evidence="3">
    <location>
        <begin position="602"/>
        <end position="722"/>
    </location>
</feature>
<reference evidence="4 5" key="1">
    <citation type="submission" date="2016-01" db="EMBL/GenBank/DDBJ databases">
        <title>Genome sequencing of Roseivirga spongicola UST030701-084.</title>
        <authorList>
            <person name="Selvaratnam C."/>
            <person name="Thevarajoo S."/>
            <person name="Goh K.M."/>
            <person name="Ee R."/>
            <person name="Chan K.-G."/>
            <person name="Chong C.S."/>
        </authorList>
    </citation>
    <scope>NUCLEOTIDE SEQUENCE [LARGE SCALE GENOMIC DNA]</scope>
    <source>
        <strain evidence="4 5">UST030701-084</strain>
    </source>
</reference>
<keyword evidence="5" id="KW-1185">Reference proteome</keyword>
<dbReference type="STRING" id="333140.AWW68_01570"/>
<dbReference type="Pfam" id="PF13208">
    <property type="entry name" value="TerB_N"/>
    <property type="match status" value="1"/>
</dbReference>
<sequence length="727" mass="84186">MGWIIFIFIIYVLYSFTRKKEKKVPSRSAEVNFRSDTDYIHSYSYFEKEKSKNTSKGKWIMPGEEVSIKSKTISKGLFYFGGVLKGENYNETESSLVDETLQIKESQYTYTDSSLGYWPSFIDLSPSCRGAYIDWLASDRDMSDTPIGYLFIYFYGLERRIIKDYKDGLVGDEECLQICNEIIRLRSVFRDNYSFNSYSSNLLEYISITLPHILSIQDDQIENSINSNVFKVKLARIAQNSEPLNPELAFSWISNHPEHSFRTPARRCPEEFRTLFLYRYKETYNDGIVIKPNKTKLNLHYRPASRSLSYFRYGPHDLSDVTVLSGPTNKLAKIAYQCVDDLDAYSRYLGRKNSNKESIEAVALLPNELINEFQLIKDLRLWAENIITTNDGICEFKDFWRQTKLPLPSKLNKKEQELACNLIEKIGYSAAPDLNLHSSKLNIDDPIVIYHRHEPIEFKKQKVFRDVAIKLRLGSIIANADLHIHSNEKTYLQELINTNDNLSSEEKLSLEAYLKWLLISPSDFSGLKNSLSKLSEHNKELVRKMIIHVALSDGKIDPNEVKEIEKLYTSLGFDKSAVPADIHALSSRKVEHVSTRKDAVPKTNQNKSFSLDESVLSFHETETKQAQDILNNIFKNEDEEEEMIQAIPEQTLENKALSIYQIISHRDRIEKDEFERICSEYGFFVQSAIDSINEWAFEKVNAPVLEEDVDVIVDREIAEELKEYEET</sequence>
<evidence type="ECO:0000259" key="1">
    <source>
        <dbReference type="Pfam" id="PF05099"/>
    </source>
</evidence>
<feature type="domain" description="TerB N-terminal" evidence="2">
    <location>
        <begin position="62"/>
        <end position="265"/>
    </location>
</feature>
<dbReference type="AlphaFoldDB" id="A0A150XFJ6"/>
<dbReference type="RefSeq" id="WP_068215869.1">
    <property type="nucleotide sequence ID" value="NZ_CP139724.1"/>
</dbReference>
<comment type="caution">
    <text evidence="4">The sequence shown here is derived from an EMBL/GenBank/DDBJ whole genome shotgun (WGS) entry which is preliminary data.</text>
</comment>
<name>A0A150XFJ6_9BACT</name>
<dbReference type="InterPro" id="IPR028932">
    <property type="entry name" value="TerB-C"/>
</dbReference>
<gene>
    <name evidence="4" type="ORF">AWW68_01570</name>
</gene>
<evidence type="ECO:0008006" key="6">
    <source>
        <dbReference type="Google" id="ProtNLM"/>
    </source>
</evidence>
<dbReference type="InterPro" id="IPR007791">
    <property type="entry name" value="DjlA_N"/>
</dbReference>
<dbReference type="EMBL" id="LRPC01000001">
    <property type="protein sequence ID" value="KYG77485.1"/>
    <property type="molecule type" value="Genomic_DNA"/>
</dbReference>
<dbReference type="OrthoDB" id="227636at2"/>
<dbReference type="CDD" id="cd07176">
    <property type="entry name" value="terB"/>
    <property type="match status" value="1"/>
</dbReference>
<dbReference type="InterPro" id="IPR029024">
    <property type="entry name" value="TerB-like"/>
</dbReference>
<evidence type="ECO:0000259" key="2">
    <source>
        <dbReference type="Pfam" id="PF13208"/>
    </source>
</evidence>
<evidence type="ECO:0000313" key="5">
    <source>
        <dbReference type="Proteomes" id="UP000075606"/>
    </source>
</evidence>
<organism evidence="4 5">
    <name type="scientific">Roseivirga spongicola</name>
    <dbReference type="NCBI Taxonomy" id="333140"/>
    <lineage>
        <taxon>Bacteria</taxon>
        <taxon>Pseudomonadati</taxon>
        <taxon>Bacteroidota</taxon>
        <taxon>Cytophagia</taxon>
        <taxon>Cytophagales</taxon>
        <taxon>Roseivirgaceae</taxon>
        <taxon>Roseivirga</taxon>
    </lineage>
</organism>
<accession>A0A150XFJ6</accession>
<dbReference type="Gene3D" id="1.10.3680.10">
    <property type="entry name" value="TerB-like"/>
    <property type="match status" value="1"/>
</dbReference>
<dbReference type="Proteomes" id="UP000075606">
    <property type="component" value="Unassembled WGS sequence"/>
</dbReference>
<feature type="domain" description="Co-chaperone DjlA N-terminal" evidence="1">
    <location>
        <begin position="474"/>
        <end position="577"/>
    </location>
</feature>
<dbReference type="InterPro" id="IPR025266">
    <property type="entry name" value="TerB_N"/>
</dbReference>
<dbReference type="Pfam" id="PF05099">
    <property type="entry name" value="TerB"/>
    <property type="match status" value="1"/>
</dbReference>